<dbReference type="EMBL" id="ATMH01007800">
    <property type="protein sequence ID" value="EPY23248.1"/>
    <property type="molecule type" value="Genomic_DNA"/>
</dbReference>
<evidence type="ECO:0000256" key="2">
    <source>
        <dbReference type="ARBA" id="ARBA00012175"/>
    </source>
</evidence>
<dbReference type="Proteomes" id="UP000015354">
    <property type="component" value="Unassembled WGS sequence"/>
</dbReference>
<evidence type="ECO:0000313" key="9">
    <source>
        <dbReference type="Proteomes" id="UP000015354"/>
    </source>
</evidence>
<evidence type="ECO:0000256" key="1">
    <source>
        <dbReference type="ARBA" id="ARBA00010759"/>
    </source>
</evidence>
<evidence type="ECO:0000256" key="5">
    <source>
        <dbReference type="ARBA" id="ARBA00022917"/>
    </source>
</evidence>
<sequence>MFRGALFRRTRTLLAKRKDPSVKEMVEAHLDVQHKAMGKVAIYPHRSMTRPVLPINVQDVTSPLFIHRVLELTKLAQDLDCVSFSGPKGHWDASVVFIKSDPNQAEFDVWVNPEIPGYDDRTSAAPMYGMWENCVSCGACHAWVIRPQRVTCTGYDQHGKRKQQVLGGMLARCLMHELDHLSGKTILQQTVGPEFVVSGVAMAQRDLWPANFPSAEAYMTGSHQFFDYVTNTTIVPQGLEFWYAQNTSSQSFQDERLGR</sequence>
<protein>
    <recommendedName>
        <fullName evidence="2 7">Peptide deformylase</fullName>
        <ecNumber evidence="2 7">3.5.1.88</ecNumber>
    </recommendedName>
</protein>
<dbReference type="SUPFAM" id="SSF56420">
    <property type="entry name" value="Peptide deformylase"/>
    <property type="match status" value="1"/>
</dbReference>
<dbReference type="PRINTS" id="PR01576">
    <property type="entry name" value="PDEFORMYLASE"/>
</dbReference>
<comment type="function">
    <text evidence="6 7">Removes the formyl group from the N-terminal Met of newly synthesized proteins.</text>
</comment>
<dbReference type="OrthoDB" id="276063at2759"/>
<evidence type="ECO:0000256" key="4">
    <source>
        <dbReference type="ARBA" id="ARBA00022801"/>
    </source>
</evidence>
<dbReference type="AlphaFoldDB" id="S9U2T4"/>
<keyword evidence="3 7" id="KW-0479">Metal-binding</keyword>
<organism evidence="8 9">
    <name type="scientific">Strigomonas culicis</name>
    <dbReference type="NCBI Taxonomy" id="28005"/>
    <lineage>
        <taxon>Eukaryota</taxon>
        <taxon>Discoba</taxon>
        <taxon>Euglenozoa</taxon>
        <taxon>Kinetoplastea</taxon>
        <taxon>Metakinetoplastina</taxon>
        <taxon>Trypanosomatida</taxon>
        <taxon>Trypanosomatidae</taxon>
        <taxon>Strigomonadinae</taxon>
        <taxon>Strigomonas</taxon>
    </lineage>
</organism>
<dbReference type="GO" id="GO:0046872">
    <property type="term" value="F:metal ion binding"/>
    <property type="evidence" value="ECO:0007669"/>
    <property type="project" value="UniProtKB-KW"/>
</dbReference>
<dbReference type="PANTHER" id="PTHR10458">
    <property type="entry name" value="PEPTIDE DEFORMYLASE"/>
    <property type="match status" value="1"/>
</dbReference>
<evidence type="ECO:0000256" key="6">
    <source>
        <dbReference type="ARBA" id="ARBA00037114"/>
    </source>
</evidence>
<name>S9U2T4_9TRYP</name>
<dbReference type="PANTHER" id="PTHR10458:SF2">
    <property type="entry name" value="PEPTIDE DEFORMYLASE, MITOCHONDRIAL"/>
    <property type="match status" value="1"/>
</dbReference>
<accession>S9U2T4</accession>
<dbReference type="InterPro" id="IPR036821">
    <property type="entry name" value="Peptide_deformylase_sf"/>
</dbReference>
<proteinExistence type="inferred from homology"/>
<evidence type="ECO:0000256" key="3">
    <source>
        <dbReference type="ARBA" id="ARBA00022723"/>
    </source>
</evidence>
<dbReference type="InterPro" id="IPR023635">
    <property type="entry name" value="Peptide_deformylase"/>
</dbReference>
<reference evidence="8 9" key="1">
    <citation type="journal article" date="2013" name="PLoS ONE">
        <title>Predicting the Proteins of Angomonas deanei, Strigomonas culicis and Their Respective Endosymbionts Reveals New Aspects of the Trypanosomatidae Family.</title>
        <authorList>
            <person name="Motta M.C."/>
            <person name="Martins A.C."/>
            <person name="de Souza S.S."/>
            <person name="Catta-Preta C.M."/>
            <person name="Silva R."/>
            <person name="Klein C.C."/>
            <person name="de Almeida L.G."/>
            <person name="de Lima Cunha O."/>
            <person name="Ciapina L.P."/>
            <person name="Brocchi M."/>
            <person name="Colabardini A.C."/>
            <person name="de Araujo Lima B."/>
            <person name="Machado C.R."/>
            <person name="de Almeida Soares C.M."/>
            <person name="Probst C.M."/>
            <person name="de Menezes C.B."/>
            <person name="Thompson C.E."/>
            <person name="Bartholomeu D.C."/>
            <person name="Gradia D.F."/>
            <person name="Pavoni D.P."/>
            <person name="Grisard E.C."/>
            <person name="Fantinatti-Garboggini F."/>
            <person name="Marchini F.K."/>
            <person name="Rodrigues-Luiz G.F."/>
            <person name="Wagner G."/>
            <person name="Goldman G.H."/>
            <person name="Fietto J.L."/>
            <person name="Elias M.C."/>
            <person name="Goldman M.H."/>
            <person name="Sagot M.F."/>
            <person name="Pereira M."/>
            <person name="Stoco P.H."/>
            <person name="de Mendonca-Neto R.P."/>
            <person name="Teixeira S.M."/>
            <person name="Maciel T.E."/>
            <person name="de Oliveira Mendes T.A."/>
            <person name="Urmenyi T.P."/>
            <person name="de Souza W."/>
            <person name="Schenkman S."/>
            <person name="de Vasconcelos A.T."/>
        </authorList>
    </citation>
    <scope>NUCLEOTIDE SEQUENCE [LARGE SCALE GENOMIC DNA]</scope>
</reference>
<keyword evidence="9" id="KW-1185">Reference proteome</keyword>
<keyword evidence="4 7" id="KW-0378">Hydrolase</keyword>
<evidence type="ECO:0000313" key="8">
    <source>
        <dbReference type="EMBL" id="EPY23248.1"/>
    </source>
</evidence>
<dbReference type="GO" id="GO:0006412">
    <property type="term" value="P:translation"/>
    <property type="evidence" value="ECO:0007669"/>
    <property type="project" value="UniProtKB-KW"/>
</dbReference>
<dbReference type="GO" id="GO:0042586">
    <property type="term" value="F:peptide deformylase activity"/>
    <property type="evidence" value="ECO:0007669"/>
    <property type="project" value="UniProtKB-EC"/>
</dbReference>
<dbReference type="GO" id="GO:0005739">
    <property type="term" value="C:mitochondrion"/>
    <property type="evidence" value="ECO:0007669"/>
    <property type="project" value="TreeGrafter"/>
</dbReference>
<evidence type="ECO:0000256" key="7">
    <source>
        <dbReference type="RuleBase" id="RU362111"/>
    </source>
</evidence>
<keyword evidence="5 7" id="KW-0648">Protein biosynthesis</keyword>
<comment type="similarity">
    <text evidence="1 7">Belongs to the polypeptide deformylase family.</text>
</comment>
<dbReference type="EC" id="3.5.1.88" evidence="2 7"/>
<comment type="caution">
    <text evidence="8">The sequence shown here is derived from an EMBL/GenBank/DDBJ whole genome shotgun (WGS) entry which is preliminary data.</text>
</comment>
<comment type="catalytic activity">
    <reaction evidence="7">
        <text>N-terminal N-formyl-L-methionyl-[peptide] + H2O = N-terminal L-methionyl-[peptide] + formate</text>
        <dbReference type="Rhea" id="RHEA:24420"/>
        <dbReference type="Rhea" id="RHEA-COMP:10639"/>
        <dbReference type="Rhea" id="RHEA-COMP:10640"/>
        <dbReference type="ChEBI" id="CHEBI:15377"/>
        <dbReference type="ChEBI" id="CHEBI:15740"/>
        <dbReference type="ChEBI" id="CHEBI:49298"/>
        <dbReference type="ChEBI" id="CHEBI:64731"/>
        <dbReference type="EC" id="3.5.1.88"/>
    </reaction>
</comment>
<gene>
    <name evidence="8" type="ORF">STCU_07800</name>
</gene>
<dbReference type="Pfam" id="PF01327">
    <property type="entry name" value="Pep_deformylase"/>
    <property type="match status" value="1"/>
</dbReference>
<dbReference type="Gene3D" id="3.90.45.10">
    <property type="entry name" value="Peptide deformylase"/>
    <property type="match status" value="1"/>
</dbReference>